<dbReference type="GO" id="GO:0043565">
    <property type="term" value="F:sequence-specific DNA binding"/>
    <property type="evidence" value="ECO:0007669"/>
    <property type="project" value="TreeGrafter"/>
</dbReference>
<protein>
    <submittedName>
        <fullName evidence="6">Transcriptional regulator, LysR family</fullName>
    </submittedName>
</protein>
<dbReference type="SUPFAM" id="SSF46785">
    <property type="entry name" value="Winged helix' DNA-binding domain"/>
    <property type="match status" value="1"/>
</dbReference>
<name>A0A160TPG8_9ZZZZ</name>
<reference evidence="6" key="1">
    <citation type="submission" date="2015-10" db="EMBL/GenBank/DDBJ databases">
        <authorList>
            <person name="Gilbert D.G."/>
        </authorList>
    </citation>
    <scope>NUCLEOTIDE SEQUENCE</scope>
</reference>
<feature type="domain" description="HTH lysR-type" evidence="5">
    <location>
        <begin position="8"/>
        <end position="65"/>
    </location>
</feature>
<accession>A0A160TPG8</accession>
<evidence type="ECO:0000313" key="6">
    <source>
        <dbReference type="EMBL" id="CUS46853.1"/>
    </source>
</evidence>
<evidence type="ECO:0000256" key="2">
    <source>
        <dbReference type="ARBA" id="ARBA00023015"/>
    </source>
</evidence>
<dbReference type="PANTHER" id="PTHR30537">
    <property type="entry name" value="HTH-TYPE TRANSCRIPTIONAL REGULATOR"/>
    <property type="match status" value="1"/>
</dbReference>
<keyword evidence="2" id="KW-0805">Transcription regulation</keyword>
<evidence type="ECO:0000256" key="4">
    <source>
        <dbReference type="ARBA" id="ARBA00023163"/>
    </source>
</evidence>
<dbReference type="InterPro" id="IPR005119">
    <property type="entry name" value="LysR_subst-bd"/>
</dbReference>
<dbReference type="Pfam" id="PF03466">
    <property type="entry name" value="LysR_substrate"/>
    <property type="match status" value="1"/>
</dbReference>
<dbReference type="InterPro" id="IPR036388">
    <property type="entry name" value="WH-like_DNA-bd_sf"/>
</dbReference>
<keyword evidence="3" id="KW-0238">DNA-binding</keyword>
<keyword evidence="4" id="KW-0804">Transcription</keyword>
<dbReference type="SUPFAM" id="SSF53850">
    <property type="entry name" value="Periplasmic binding protein-like II"/>
    <property type="match status" value="1"/>
</dbReference>
<dbReference type="Gene3D" id="3.40.190.290">
    <property type="match status" value="1"/>
</dbReference>
<dbReference type="AlphaFoldDB" id="A0A160TPG8"/>
<dbReference type="GO" id="GO:0003700">
    <property type="term" value="F:DNA-binding transcription factor activity"/>
    <property type="evidence" value="ECO:0007669"/>
    <property type="project" value="InterPro"/>
</dbReference>
<organism evidence="6">
    <name type="scientific">hydrothermal vent metagenome</name>
    <dbReference type="NCBI Taxonomy" id="652676"/>
    <lineage>
        <taxon>unclassified sequences</taxon>
        <taxon>metagenomes</taxon>
        <taxon>ecological metagenomes</taxon>
    </lineage>
</organism>
<dbReference type="InterPro" id="IPR058163">
    <property type="entry name" value="LysR-type_TF_proteobact-type"/>
</dbReference>
<dbReference type="InterPro" id="IPR000847">
    <property type="entry name" value="LysR_HTH_N"/>
</dbReference>
<dbReference type="InterPro" id="IPR036390">
    <property type="entry name" value="WH_DNA-bd_sf"/>
</dbReference>
<comment type="similarity">
    <text evidence="1">Belongs to the LysR transcriptional regulatory family.</text>
</comment>
<dbReference type="Pfam" id="PF00126">
    <property type="entry name" value="HTH_1"/>
    <property type="match status" value="1"/>
</dbReference>
<proteinExistence type="inferred from homology"/>
<dbReference type="PANTHER" id="PTHR30537:SF3">
    <property type="entry name" value="TRANSCRIPTIONAL REGULATORY PROTEIN"/>
    <property type="match status" value="1"/>
</dbReference>
<sequence>MRTLVRDLDWDDLRALLLVTEHHSFRAAADSSRLSLNTLRRRIERLEDRIGTKLLGRSRSGVVPTDIGLMMARAAREMAGAALSAEADGDGEANVLINPGELTIGCTEGLGSLWLTPRLNDLSPSLSNLTVSLQLDYDSARDRSDTVDVGVAFSEPHHRDVVRAKLATVHYMLFASEAYIRKHGAMTSLDQFREHKFIEQSGPGYNSSLVKFLVGSDWPDGFMPIRSNSALSVYWAVVNGAGIAALPTYARAVSKHLIPLDVPLPLRFDLWYYFHAEARHSPAVRATVDWLKTAFDPALYPWFADQFVHPRDFEKNRTGKVVRLFEGLLDPRK</sequence>
<evidence type="ECO:0000259" key="5">
    <source>
        <dbReference type="PROSITE" id="PS50931"/>
    </source>
</evidence>
<dbReference type="Gene3D" id="1.10.10.10">
    <property type="entry name" value="Winged helix-like DNA-binding domain superfamily/Winged helix DNA-binding domain"/>
    <property type="match status" value="1"/>
</dbReference>
<evidence type="ECO:0000256" key="3">
    <source>
        <dbReference type="ARBA" id="ARBA00023125"/>
    </source>
</evidence>
<dbReference type="GO" id="GO:0006351">
    <property type="term" value="P:DNA-templated transcription"/>
    <property type="evidence" value="ECO:0007669"/>
    <property type="project" value="TreeGrafter"/>
</dbReference>
<dbReference type="EMBL" id="CZQE01000402">
    <property type="protein sequence ID" value="CUS46853.1"/>
    <property type="molecule type" value="Genomic_DNA"/>
</dbReference>
<dbReference type="PROSITE" id="PS50931">
    <property type="entry name" value="HTH_LYSR"/>
    <property type="match status" value="1"/>
</dbReference>
<gene>
    <name evidence="6" type="ORF">MGWOODY_Smn247</name>
</gene>
<evidence type="ECO:0000256" key="1">
    <source>
        <dbReference type="ARBA" id="ARBA00009437"/>
    </source>
</evidence>